<dbReference type="AlphaFoldDB" id="A0A0F9A0X2"/>
<proteinExistence type="predicted"/>
<organism evidence="1">
    <name type="scientific">marine sediment metagenome</name>
    <dbReference type="NCBI Taxonomy" id="412755"/>
    <lineage>
        <taxon>unclassified sequences</taxon>
        <taxon>metagenomes</taxon>
        <taxon>ecological metagenomes</taxon>
    </lineage>
</organism>
<accession>A0A0F9A0X2</accession>
<comment type="caution">
    <text evidence="1">The sequence shown here is derived from an EMBL/GenBank/DDBJ whole genome shotgun (WGS) entry which is preliminary data.</text>
</comment>
<protein>
    <submittedName>
        <fullName evidence="1">Uncharacterized protein</fullName>
    </submittedName>
</protein>
<name>A0A0F9A0X2_9ZZZZ</name>
<sequence>MLSLGLNPDKALRTAQSIANSIHETVFIIVSEFGYRLARRSEKYQLVNSYNEPMEVEPITYNPKV</sequence>
<gene>
    <name evidence="1" type="ORF">LCGC14_2710040</name>
</gene>
<dbReference type="EMBL" id="LAZR01048525">
    <property type="protein sequence ID" value="KKK91725.1"/>
    <property type="molecule type" value="Genomic_DNA"/>
</dbReference>
<reference evidence="1" key="1">
    <citation type="journal article" date="2015" name="Nature">
        <title>Complex archaea that bridge the gap between prokaryotes and eukaryotes.</title>
        <authorList>
            <person name="Spang A."/>
            <person name="Saw J.H."/>
            <person name="Jorgensen S.L."/>
            <person name="Zaremba-Niedzwiedzka K."/>
            <person name="Martijn J."/>
            <person name="Lind A.E."/>
            <person name="van Eijk R."/>
            <person name="Schleper C."/>
            <person name="Guy L."/>
            <person name="Ettema T.J."/>
        </authorList>
    </citation>
    <scope>NUCLEOTIDE SEQUENCE</scope>
</reference>
<evidence type="ECO:0000313" key="1">
    <source>
        <dbReference type="EMBL" id="KKK91725.1"/>
    </source>
</evidence>